<name>A0A176VPS4_MARPO</name>
<gene>
    <name evidence="1" type="ORF">AXG93_2777s1020</name>
</gene>
<reference evidence="1" key="1">
    <citation type="submission" date="2016-03" db="EMBL/GenBank/DDBJ databases">
        <title>Mechanisms controlling the formation of the plant cell surface in tip-growing cells are functionally conserved among land plants.</title>
        <authorList>
            <person name="Honkanen S."/>
            <person name="Jones V.A."/>
            <person name="Morieri G."/>
            <person name="Champion C."/>
            <person name="Hetherington A.J."/>
            <person name="Kelly S."/>
            <person name="Saint-Marcoux D."/>
            <person name="Proust H."/>
            <person name="Prescott H."/>
            <person name="Dolan L."/>
        </authorList>
    </citation>
    <scope>NUCLEOTIDE SEQUENCE [LARGE SCALE GENOMIC DNA]</scope>
    <source>
        <tissue evidence="1">Whole gametophyte</tissue>
    </source>
</reference>
<evidence type="ECO:0000313" key="1">
    <source>
        <dbReference type="EMBL" id="OAE22910.1"/>
    </source>
</evidence>
<dbReference type="EMBL" id="LVLJ01003016">
    <property type="protein sequence ID" value="OAE22910.1"/>
    <property type="molecule type" value="Genomic_DNA"/>
</dbReference>
<protein>
    <submittedName>
        <fullName evidence="1">Uncharacterized protein</fullName>
    </submittedName>
</protein>
<organism evidence="1 2">
    <name type="scientific">Marchantia polymorpha subsp. ruderalis</name>
    <dbReference type="NCBI Taxonomy" id="1480154"/>
    <lineage>
        <taxon>Eukaryota</taxon>
        <taxon>Viridiplantae</taxon>
        <taxon>Streptophyta</taxon>
        <taxon>Embryophyta</taxon>
        <taxon>Marchantiophyta</taxon>
        <taxon>Marchantiopsida</taxon>
        <taxon>Marchantiidae</taxon>
        <taxon>Marchantiales</taxon>
        <taxon>Marchantiaceae</taxon>
        <taxon>Marchantia</taxon>
    </lineage>
</organism>
<evidence type="ECO:0000313" key="2">
    <source>
        <dbReference type="Proteomes" id="UP000077202"/>
    </source>
</evidence>
<comment type="caution">
    <text evidence="1">The sequence shown here is derived from an EMBL/GenBank/DDBJ whole genome shotgun (WGS) entry which is preliminary data.</text>
</comment>
<proteinExistence type="predicted"/>
<dbReference type="AlphaFoldDB" id="A0A176VPS4"/>
<sequence>MVLPKKSDKVQKLVPLKVPYEELRPFRRELSKLCFDFFLCNWNCISASIYKEIMDKNKTEGEYLRVAPIVSTPEVVVGESTQPVEIEGPSAILIKVLADGTVEPLKEGTEMVVAQVGGTVVDAADITLPSSPVEDVRSEEEKKTLGKEVKTLELKRAVAVKREWDSATEMARERAAILSAKCVAAKAALK</sequence>
<dbReference type="Proteomes" id="UP000077202">
    <property type="component" value="Unassembled WGS sequence"/>
</dbReference>
<keyword evidence="2" id="KW-1185">Reference proteome</keyword>
<accession>A0A176VPS4</accession>